<reference evidence="2" key="1">
    <citation type="submission" date="2022-05" db="EMBL/GenBank/DDBJ databases">
        <title>The Musa troglodytarum L. genome provides insights into the mechanism of non-climacteric behaviour and enrichment of carotenoids.</title>
        <authorList>
            <person name="Wang J."/>
        </authorList>
    </citation>
    <scope>NUCLEOTIDE SEQUENCE</scope>
    <source>
        <tissue evidence="2">Leaf</tissue>
    </source>
</reference>
<sequence length="161" mass="18437">MATLAGPTPAYSEHKAGSGTGSHRSTRIQCRRSGVGRTNRLFSKCDKTWDMNTQPSETIRGTQDQMKWWWKDAAQEDKKWVNVRALMSLSLLVVSWRLSMPWFCVHHAIFFVCVEPSFPRPVRWRRTSWCLVEEEQAHVSLLSFPLTQGIGATLWAKDCAP</sequence>
<proteinExistence type="predicted"/>
<evidence type="ECO:0000313" key="3">
    <source>
        <dbReference type="Proteomes" id="UP001055439"/>
    </source>
</evidence>
<accession>A0A9E7FV58</accession>
<dbReference type="Proteomes" id="UP001055439">
    <property type="component" value="Chromosome 5"/>
</dbReference>
<keyword evidence="3" id="KW-1185">Reference proteome</keyword>
<dbReference type="AlphaFoldDB" id="A0A9E7FV58"/>
<evidence type="ECO:0000313" key="2">
    <source>
        <dbReference type="EMBL" id="URE02879.1"/>
    </source>
</evidence>
<gene>
    <name evidence="2" type="ORF">MUK42_34253</name>
</gene>
<protein>
    <submittedName>
        <fullName evidence="2">Uncharacterized protein</fullName>
    </submittedName>
</protein>
<organism evidence="2 3">
    <name type="scientific">Musa troglodytarum</name>
    <name type="common">fe'i banana</name>
    <dbReference type="NCBI Taxonomy" id="320322"/>
    <lineage>
        <taxon>Eukaryota</taxon>
        <taxon>Viridiplantae</taxon>
        <taxon>Streptophyta</taxon>
        <taxon>Embryophyta</taxon>
        <taxon>Tracheophyta</taxon>
        <taxon>Spermatophyta</taxon>
        <taxon>Magnoliopsida</taxon>
        <taxon>Liliopsida</taxon>
        <taxon>Zingiberales</taxon>
        <taxon>Musaceae</taxon>
        <taxon>Musa</taxon>
    </lineage>
</organism>
<feature type="region of interest" description="Disordered" evidence="1">
    <location>
        <begin position="1"/>
        <end position="28"/>
    </location>
</feature>
<dbReference type="EMBL" id="CP097507">
    <property type="protein sequence ID" value="URE02879.1"/>
    <property type="molecule type" value="Genomic_DNA"/>
</dbReference>
<name>A0A9E7FV58_9LILI</name>
<evidence type="ECO:0000256" key="1">
    <source>
        <dbReference type="SAM" id="MobiDB-lite"/>
    </source>
</evidence>